<sequence>MGKPMHKEEEVERFSRQIQSMFNAIAPRYDLLNRVLSCGVDQYWRKRAIRRLAWKPGGRYLDLACGTGDVALEYFERRDGCPGQVCALDFSEAMLRQAGVKFQNRRPPTLLPRFCAAAEALPFREKSFDGISVAFGARNFADREQALREMVRVLKPGGCAVILEFSLPREPLLREAYRAYFDRVLPRIGGWVSGHADAYTYLPESVGEFPERVEFAEMMRRAGFDRVRHRDMTFGIVTLYVGTQDA</sequence>
<keyword evidence="7" id="KW-1185">Reference proteome</keyword>
<proteinExistence type="inferred from homology"/>
<dbReference type="Gene3D" id="3.40.50.150">
    <property type="entry name" value="Vaccinia Virus protein VP39"/>
    <property type="match status" value="1"/>
</dbReference>
<evidence type="ECO:0000256" key="5">
    <source>
        <dbReference type="HAMAP-Rule" id="MF_01813"/>
    </source>
</evidence>
<keyword evidence="1 5" id="KW-0474">Menaquinone biosynthesis</keyword>
<comment type="function">
    <text evidence="5">Methyltransferase required for the conversion of demethylmenaquinol (DMKH2) to menaquinol (MKH2).</text>
</comment>
<dbReference type="GO" id="GO:0043770">
    <property type="term" value="F:demethylmenaquinone methyltransferase activity"/>
    <property type="evidence" value="ECO:0007669"/>
    <property type="project" value="UniProtKB-EC"/>
</dbReference>
<accession>A0ABM9HDQ5</accession>
<dbReference type="GO" id="GO:0008425">
    <property type="term" value="F:2-methoxy-6-polyprenyl-1,4-benzoquinol methyltransferase activity"/>
    <property type="evidence" value="ECO:0007669"/>
    <property type="project" value="UniProtKB-EC"/>
</dbReference>
<dbReference type="InterPro" id="IPR029063">
    <property type="entry name" value="SAM-dependent_MTases_sf"/>
</dbReference>
<comment type="similarity">
    <text evidence="5">Belongs to the class I-like SAM-binding methyltransferase superfamily. MenG/UbiE family.</text>
</comment>
<dbReference type="InterPro" id="IPR004033">
    <property type="entry name" value="UbiE/COQ5_MeTrFase"/>
</dbReference>
<dbReference type="Proteomes" id="UP001157733">
    <property type="component" value="Chromosome"/>
</dbReference>
<organism evidence="6 7">
    <name type="scientific">Nitrospina watsonii</name>
    <dbReference type="NCBI Taxonomy" id="1323948"/>
    <lineage>
        <taxon>Bacteria</taxon>
        <taxon>Pseudomonadati</taxon>
        <taxon>Nitrospinota/Tectimicrobiota group</taxon>
        <taxon>Nitrospinota</taxon>
        <taxon>Nitrospinia</taxon>
        <taxon>Nitrospinales</taxon>
        <taxon>Nitrospinaceae</taxon>
        <taxon>Nitrospina</taxon>
    </lineage>
</organism>
<dbReference type="EMBL" id="OX336137">
    <property type="protein sequence ID" value="CAI2718338.1"/>
    <property type="molecule type" value="Genomic_DNA"/>
</dbReference>
<evidence type="ECO:0000313" key="7">
    <source>
        <dbReference type="Proteomes" id="UP001157733"/>
    </source>
</evidence>
<keyword evidence="3 5" id="KW-0808">Transferase</keyword>
<feature type="binding site" evidence="5">
    <location>
        <position position="89"/>
    </location>
    <ligand>
        <name>S-adenosyl-L-methionine</name>
        <dbReference type="ChEBI" id="CHEBI:59789"/>
    </ligand>
</feature>
<dbReference type="InterPro" id="IPR023576">
    <property type="entry name" value="UbiE/COQ5_MeTrFase_CS"/>
</dbReference>
<evidence type="ECO:0000256" key="1">
    <source>
        <dbReference type="ARBA" id="ARBA00022428"/>
    </source>
</evidence>
<comment type="caution">
    <text evidence="5">Lacks conserved residue(s) required for the propagation of feature annotation.</text>
</comment>
<dbReference type="EC" id="2.1.1.163" evidence="5"/>
<dbReference type="CDD" id="cd02440">
    <property type="entry name" value="AdoMet_MTases"/>
    <property type="match status" value="1"/>
</dbReference>
<name>A0ABM9HDQ5_9BACT</name>
<comment type="pathway">
    <text evidence="5">Quinol/quinone metabolism; menaquinone biosynthesis; menaquinol from 1,4-dihydroxy-2-naphthoate: step 2/2.</text>
</comment>
<dbReference type="PANTHER" id="PTHR43591">
    <property type="entry name" value="METHYLTRANSFERASE"/>
    <property type="match status" value="1"/>
</dbReference>
<dbReference type="PROSITE" id="PS01184">
    <property type="entry name" value="UBIE_2"/>
    <property type="match status" value="1"/>
</dbReference>
<dbReference type="NCBIfam" id="NF001244">
    <property type="entry name" value="PRK00216.1-5"/>
    <property type="match status" value="1"/>
</dbReference>
<reference evidence="6 7" key="1">
    <citation type="submission" date="2022-09" db="EMBL/GenBank/DDBJ databases">
        <authorList>
            <person name="Kop L."/>
        </authorList>
    </citation>
    <scope>NUCLEOTIDE SEQUENCE [LARGE SCALE GENOMIC DNA]</scope>
    <source>
        <strain evidence="6 7">347</strain>
    </source>
</reference>
<evidence type="ECO:0000313" key="6">
    <source>
        <dbReference type="EMBL" id="CAI2718338.1"/>
    </source>
</evidence>
<dbReference type="GO" id="GO:0032259">
    <property type="term" value="P:methylation"/>
    <property type="evidence" value="ECO:0007669"/>
    <property type="project" value="UniProtKB-KW"/>
</dbReference>
<feature type="binding site" evidence="5">
    <location>
        <position position="67"/>
    </location>
    <ligand>
        <name>S-adenosyl-L-methionine</name>
        <dbReference type="ChEBI" id="CHEBI:59789"/>
    </ligand>
</feature>
<evidence type="ECO:0000256" key="2">
    <source>
        <dbReference type="ARBA" id="ARBA00022603"/>
    </source>
</evidence>
<evidence type="ECO:0000256" key="3">
    <source>
        <dbReference type="ARBA" id="ARBA00022679"/>
    </source>
</evidence>
<keyword evidence="6" id="KW-0830">Ubiquinone</keyword>
<keyword evidence="4 5" id="KW-0949">S-adenosyl-L-methionine</keyword>
<keyword evidence="2 5" id="KW-0489">Methyltransferase</keyword>
<gene>
    <name evidence="6" type="primary">ubiE</name>
    <name evidence="5" type="synonym">menG</name>
    <name evidence="6" type="ORF">NSPWAT_1479</name>
</gene>
<dbReference type="NCBIfam" id="TIGR01934">
    <property type="entry name" value="MenG_MenH_UbiE"/>
    <property type="match status" value="1"/>
</dbReference>
<dbReference type="PANTHER" id="PTHR43591:SF24">
    <property type="entry name" value="2-METHOXY-6-POLYPRENYL-1,4-BENZOQUINOL METHYLASE, MITOCHONDRIAL"/>
    <property type="match status" value="1"/>
</dbReference>
<protein>
    <recommendedName>
        <fullName evidence="5">Demethylmenaquinone methyltransferase</fullName>
        <ecNumber evidence="5">2.1.1.163</ecNumber>
    </recommendedName>
</protein>
<dbReference type="SUPFAM" id="SSF53335">
    <property type="entry name" value="S-adenosyl-L-methionine-dependent methyltransferases"/>
    <property type="match status" value="1"/>
</dbReference>
<evidence type="ECO:0000256" key="4">
    <source>
        <dbReference type="ARBA" id="ARBA00022691"/>
    </source>
</evidence>
<dbReference type="HAMAP" id="MF_01813">
    <property type="entry name" value="MenG_UbiE_methyltr"/>
    <property type="match status" value="1"/>
</dbReference>
<comment type="catalytic activity">
    <reaction evidence="5">
        <text>a 2-demethylmenaquinol + S-adenosyl-L-methionine = a menaquinol + S-adenosyl-L-homocysteine + H(+)</text>
        <dbReference type="Rhea" id="RHEA:42640"/>
        <dbReference type="Rhea" id="RHEA-COMP:9539"/>
        <dbReference type="Rhea" id="RHEA-COMP:9563"/>
        <dbReference type="ChEBI" id="CHEBI:15378"/>
        <dbReference type="ChEBI" id="CHEBI:18151"/>
        <dbReference type="ChEBI" id="CHEBI:55437"/>
        <dbReference type="ChEBI" id="CHEBI:57856"/>
        <dbReference type="ChEBI" id="CHEBI:59789"/>
        <dbReference type="EC" id="2.1.1.163"/>
    </reaction>
</comment>
<dbReference type="Pfam" id="PF01209">
    <property type="entry name" value="Ubie_methyltran"/>
    <property type="match status" value="1"/>
</dbReference>
<dbReference type="PROSITE" id="PS01183">
    <property type="entry name" value="UBIE_1"/>
    <property type="match status" value="1"/>
</dbReference>